<evidence type="ECO:0000256" key="6">
    <source>
        <dbReference type="ARBA" id="ARBA00023274"/>
    </source>
</evidence>
<dbReference type="PANTHER" id="PTHR33398:SF1">
    <property type="entry name" value="SMALL RIBOSOMAL SUBUNIT PROTEIN BS20C"/>
    <property type="match status" value="1"/>
</dbReference>
<keyword evidence="4 8" id="KW-0694">RNA-binding</keyword>
<reference evidence="10 11" key="1">
    <citation type="submission" date="2019-12" db="EMBL/GenBank/DDBJ databases">
        <title>Sequence classification of anaerobic respiratory reductive dehalogenases: First we see many, then we see few.</title>
        <authorList>
            <person name="Molenda O."/>
            <person name="Puentes Jacome L.A."/>
            <person name="Cao X."/>
            <person name="Nesbo C.L."/>
            <person name="Tang S."/>
            <person name="Morson N."/>
            <person name="Patron J."/>
            <person name="Lomheim L."/>
            <person name="Wishart D.S."/>
            <person name="Edwards E.A."/>
        </authorList>
    </citation>
    <scope>NUCLEOTIDE SEQUENCE [LARGE SCALE GENOMIC DNA]</scope>
    <source>
        <strain evidence="10 11">12DCA</strain>
    </source>
</reference>
<evidence type="ECO:0000256" key="1">
    <source>
        <dbReference type="ARBA" id="ARBA00003134"/>
    </source>
</evidence>
<dbReference type="NCBIfam" id="TIGR00029">
    <property type="entry name" value="S20"/>
    <property type="match status" value="1"/>
</dbReference>
<keyword evidence="3 8" id="KW-0699">rRNA-binding</keyword>
<name>A0A857DHF0_9FIRM</name>
<dbReference type="EMBL" id="CP046996">
    <property type="protein sequence ID" value="QGZ99724.1"/>
    <property type="molecule type" value="Genomic_DNA"/>
</dbReference>
<evidence type="ECO:0000256" key="7">
    <source>
        <dbReference type="ARBA" id="ARBA00035136"/>
    </source>
</evidence>
<evidence type="ECO:0000256" key="3">
    <source>
        <dbReference type="ARBA" id="ARBA00022730"/>
    </source>
</evidence>
<evidence type="ECO:0000256" key="2">
    <source>
        <dbReference type="ARBA" id="ARBA00007634"/>
    </source>
</evidence>
<dbReference type="PANTHER" id="PTHR33398">
    <property type="entry name" value="30S RIBOSOMAL PROTEIN S20"/>
    <property type="match status" value="1"/>
</dbReference>
<proteinExistence type="inferred from homology"/>
<organism evidence="10 11">
    <name type="scientific">Dehalobacter restrictus</name>
    <dbReference type="NCBI Taxonomy" id="55583"/>
    <lineage>
        <taxon>Bacteria</taxon>
        <taxon>Bacillati</taxon>
        <taxon>Bacillota</taxon>
        <taxon>Clostridia</taxon>
        <taxon>Eubacteriales</taxon>
        <taxon>Desulfitobacteriaceae</taxon>
        <taxon>Dehalobacter</taxon>
    </lineage>
</organism>
<dbReference type="GO" id="GO:0005829">
    <property type="term" value="C:cytosol"/>
    <property type="evidence" value="ECO:0007669"/>
    <property type="project" value="TreeGrafter"/>
</dbReference>
<dbReference type="Proteomes" id="UP000430508">
    <property type="component" value="Chromosome"/>
</dbReference>
<dbReference type="Gene3D" id="1.20.58.110">
    <property type="entry name" value="Ribosomal protein S20"/>
    <property type="match status" value="1"/>
</dbReference>
<dbReference type="FunFam" id="1.20.58.110:FF:000001">
    <property type="entry name" value="30S ribosomal protein S20"/>
    <property type="match status" value="1"/>
</dbReference>
<dbReference type="GO" id="GO:0003735">
    <property type="term" value="F:structural constituent of ribosome"/>
    <property type="evidence" value="ECO:0007669"/>
    <property type="project" value="InterPro"/>
</dbReference>
<gene>
    <name evidence="8 10" type="primary">rpsT</name>
    <name evidence="10" type="ORF">GQ588_03180</name>
</gene>
<protein>
    <recommendedName>
        <fullName evidence="7 8">Small ribosomal subunit protein bS20</fullName>
    </recommendedName>
</protein>
<accession>A0A857DHF0</accession>
<evidence type="ECO:0000256" key="5">
    <source>
        <dbReference type="ARBA" id="ARBA00022980"/>
    </source>
</evidence>
<evidence type="ECO:0000256" key="4">
    <source>
        <dbReference type="ARBA" id="ARBA00022884"/>
    </source>
</evidence>
<evidence type="ECO:0000313" key="10">
    <source>
        <dbReference type="EMBL" id="QGZ99724.1"/>
    </source>
</evidence>
<evidence type="ECO:0000313" key="11">
    <source>
        <dbReference type="Proteomes" id="UP000430508"/>
    </source>
</evidence>
<dbReference type="RefSeq" id="WP_019226572.1">
    <property type="nucleotide sequence ID" value="NZ_CP046996.1"/>
</dbReference>
<keyword evidence="5 8" id="KW-0689">Ribosomal protein</keyword>
<dbReference type="Pfam" id="PF01649">
    <property type="entry name" value="Ribosomal_S20p"/>
    <property type="match status" value="1"/>
</dbReference>
<keyword evidence="6 8" id="KW-0687">Ribonucleoprotein</keyword>
<dbReference type="GO" id="GO:0006412">
    <property type="term" value="P:translation"/>
    <property type="evidence" value="ECO:0007669"/>
    <property type="project" value="UniProtKB-UniRule"/>
</dbReference>
<dbReference type="GO" id="GO:0015935">
    <property type="term" value="C:small ribosomal subunit"/>
    <property type="evidence" value="ECO:0007669"/>
    <property type="project" value="TreeGrafter"/>
</dbReference>
<dbReference type="AlphaFoldDB" id="A0A857DHF0"/>
<sequence length="90" mass="9954">MPNIKSAIKRVQLSKLQNAKNTAARSSLRTAIRRFEEVVNNNPENAVEALQKASRALDKAAAKGLIHKNKAARKKSRMAKKFQALNNKAS</sequence>
<evidence type="ECO:0000256" key="9">
    <source>
        <dbReference type="SAM" id="MobiDB-lite"/>
    </source>
</evidence>
<dbReference type="HAMAP" id="MF_00500">
    <property type="entry name" value="Ribosomal_bS20"/>
    <property type="match status" value="1"/>
</dbReference>
<dbReference type="GO" id="GO:0070181">
    <property type="term" value="F:small ribosomal subunit rRNA binding"/>
    <property type="evidence" value="ECO:0007669"/>
    <property type="project" value="TreeGrafter"/>
</dbReference>
<evidence type="ECO:0000256" key="8">
    <source>
        <dbReference type="HAMAP-Rule" id="MF_00500"/>
    </source>
</evidence>
<feature type="compositionally biased region" description="Basic residues" evidence="9">
    <location>
        <begin position="69"/>
        <end position="80"/>
    </location>
</feature>
<dbReference type="SUPFAM" id="SSF46992">
    <property type="entry name" value="Ribosomal protein S20"/>
    <property type="match status" value="1"/>
</dbReference>
<dbReference type="InterPro" id="IPR002583">
    <property type="entry name" value="Ribosomal_bS20"/>
</dbReference>
<dbReference type="InterPro" id="IPR036510">
    <property type="entry name" value="Ribosomal_bS20_sf"/>
</dbReference>
<comment type="similarity">
    <text evidence="2 8">Belongs to the bacterial ribosomal protein bS20 family.</text>
</comment>
<comment type="function">
    <text evidence="1 8">Binds directly to 16S ribosomal RNA.</text>
</comment>
<feature type="region of interest" description="Disordered" evidence="9">
    <location>
        <begin position="69"/>
        <end position="90"/>
    </location>
</feature>